<evidence type="ECO:0000313" key="6">
    <source>
        <dbReference type="EMBL" id="SEA14284.1"/>
    </source>
</evidence>
<dbReference type="PROSITE" id="PS00143">
    <property type="entry name" value="INSULINASE"/>
    <property type="match status" value="1"/>
</dbReference>
<dbReference type="PANTHER" id="PTHR11851">
    <property type="entry name" value="METALLOPROTEASE"/>
    <property type="match status" value="1"/>
</dbReference>
<evidence type="ECO:0000313" key="7">
    <source>
        <dbReference type="Proteomes" id="UP000199409"/>
    </source>
</evidence>
<protein>
    <submittedName>
        <fullName evidence="6">Predicted Zn-dependent peptidase</fullName>
    </submittedName>
</protein>
<reference evidence="6 7" key="1">
    <citation type="submission" date="2016-10" db="EMBL/GenBank/DDBJ databases">
        <authorList>
            <person name="de Groot N.N."/>
        </authorList>
    </citation>
    <scope>NUCLEOTIDE SEQUENCE [LARGE SCALE GENOMIC DNA]</scope>
    <source>
        <strain evidence="6 7">DSM 7343</strain>
    </source>
</reference>
<comment type="cofactor">
    <cofactor evidence="1">
        <name>Zn(2+)</name>
        <dbReference type="ChEBI" id="CHEBI:29105"/>
    </cofactor>
</comment>
<organism evidence="6 7">
    <name type="scientific">Desulfuromusa kysingii</name>
    <dbReference type="NCBI Taxonomy" id="37625"/>
    <lineage>
        <taxon>Bacteria</taxon>
        <taxon>Pseudomonadati</taxon>
        <taxon>Thermodesulfobacteriota</taxon>
        <taxon>Desulfuromonadia</taxon>
        <taxon>Desulfuromonadales</taxon>
        <taxon>Geopsychrobacteraceae</taxon>
        <taxon>Desulfuromusa</taxon>
    </lineage>
</organism>
<dbReference type="STRING" id="37625.SAMN05660420_01364"/>
<dbReference type="Gene3D" id="3.30.830.10">
    <property type="entry name" value="Metalloenzyme, LuxS/M16 peptidase-like"/>
    <property type="match status" value="2"/>
</dbReference>
<sequence>MSRLFIIALFAFLWITPETILAQTLADKVQEYKLDNGATVLLVERHASPTVAAYISFRVGGVNETSQERGVAHLLEHMLFKGTKTLGTKNYAVEKKLLQQIKTIGKEIDALKFRADTDPQRLQQLQESLAQVQAEHRKLVVKNEFSRIYGENGGVGYNAYTSKDATTYLINLPANKLELWAAIESDRLQNAVFREFYTERDVVHEERRRSYESSPDGMMYETLLATAYKVHPYRNPIIGWNSDIDSLDPDQIREFFDKYYTPVNMVITLVGDFESEATLEMVKRYFGKLKPGVPVPPVVDREPEQNGERRVTINFDAEPQLMIAYHKPTMPHRDDYAFDLLMQVLSEGRTSRFYQSLVVDKQLVTDVNVFGAPGSRYDNLMVVSLTPRNGRSSAEVEAAVYAELERFRSELLSPGELEVARNQILTSILRSLKGNSGLARMLSSYQTLGDWHYLVEYEDQLNSITPEDIMAVAKRYLQADNRTVVTLMREEQN</sequence>
<dbReference type="EMBL" id="FNQN01000003">
    <property type="protein sequence ID" value="SEA14284.1"/>
    <property type="molecule type" value="Genomic_DNA"/>
</dbReference>
<feature type="domain" description="Peptidase M16 N-terminal" evidence="4">
    <location>
        <begin position="40"/>
        <end position="132"/>
    </location>
</feature>
<dbReference type="PANTHER" id="PTHR11851:SF49">
    <property type="entry name" value="MITOCHONDRIAL-PROCESSING PEPTIDASE SUBUNIT ALPHA"/>
    <property type="match status" value="1"/>
</dbReference>
<evidence type="ECO:0000256" key="2">
    <source>
        <dbReference type="ARBA" id="ARBA00007261"/>
    </source>
</evidence>
<dbReference type="Pfam" id="PF00675">
    <property type="entry name" value="Peptidase_M16"/>
    <property type="match status" value="2"/>
</dbReference>
<dbReference type="InterPro" id="IPR011249">
    <property type="entry name" value="Metalloenz_LuxS/M16"/>
</dbReference>
<dbReference type="InterPro" id="IPR011765">
    <property type="entry name" value="Pept_M16_N"/>
</dbReference>
<dbReference type="Proteomes" id="UP000199409">
    <property type="component" value="Unassembled WGS sequence"/>
</dbReference>
<dbReference type="GO" id="GO:0046872">
    <property type="term" value="F:metal ion binding"/>
    <property type="evidence" value="ECO:0007669"/>
    <property type="project" value="InterPro"/>
</dbReference>
<dbReference type="InterPro" id="IPR001431">
    <property type="entry name" value="Pept_M16_Zn_BS"/>
</dbReference>
<evidence type="ECO:0000259" key="4">
    <source>
        <dbReference type="Pfam" id="PF00675"/>
    </source>
</evidence>
<dbReference type="AlphaFoldDB" id="A0A1H3YTE1"/>
<comment type="similarity">
    <text evidence="2 3">Belongs to the peptidase M16 family.</text>
</comment>
<dbReference type="Pfam" id="PF05193">
    <property type="entry name" value="Peptidase_M16_C"/>
    <property type="match status" value="1"/>
</dbReference>
<dbReference type="GO" id="GO:0006508">
    <property type="term" value="P:proteolysis"/>
    <property type="evidence" value="ECO:0007669"/>
    <property type="project" value="InterPro"/>
</dbReference>
<keyword evidence="7" id="KW-1185">Reference proteome</keyword>
<proteinExistence type="inferred from homology"/>
<name>A0A1H3YTE1_9BACT</name>
<dbReference type="RefSeq" id="WP_092346039.1">
    <property type="nucleotide sequence ID" value="NZ_FNQN01000003.1"/>
</dbReference>
<gene>
    <name evidence="6" type="ORF">SAMN05660420_01364</name>
</gene>
<dbReference type="InterPro" id="IPR050361">
    <property type="entry name" value="MPP/UQCRC_Complex"/>
</dbReference>
<feature type="domain" description="Peptidase M16 N-terminal" evidence="4">
    <location>
        <begin position="151"/>
        <end position="238"/>
    </location>
</feature>
<dbReference type="GO" id="GO:0004222">
    <property type="term" value="F:metalloendopeptidase activity"/>
    <property type="evidence" value="ECO:0007669"/>
    <property type="project" value="InterPro"/>
</dbReference>
<dbReference type="InterPro" id="IPR007863">
    <property type="entry name" value="Peptidase_M16_C"/>
</dbReference>
<evidence type="ECO:0000256" key="1">
    <source>
        <dbReference type="ARBA" id="ARBA00001947"/>
    </source>
</evidence>
<dbReference type="SUPFAM" id="SSF63411">
    <property type="entry name" value="LuxS/MPP-like metallohydrolase"/>
    <property type="match status" value="2"/>
</dbReference>
<feature type="domain" description="Peptidase M16 C-terminal" evidence="5">
    <location>
        <begin position="246"/>
        <end position="423"/>
    </location>
</feature>
<dbReference type="OrthoDB" id="9811314at2"/>
<evidence type="ECO:0000259" key="5">
    <source>
        <dbReference type="Pfam" id="PF05193"/>
    </source>
</evidence>
<evidence type="ECO:0000256" key="3">
    <source>
        <dbReference type="RuleBase" id="RU004447"/>
    </source>
</evidence>
<accession>A0A1H3YTE1</accession>